<sequence length="71" mass="7761">MMTHDQATVRVSNRLPQHRIRIAQRRGDDLQGVLQRFAALGSADGGMARGGQAEKRPLQSMKGPLIVISPI</sequence>
<protein>
    <submittedName>
        <fullName evidence="1">Uncharacterized protein</fullName>
    </submittedName>
</protein>
<evidence type="ECO:0000313" key="1">
    <source>
        <dbReference type="EMBL" id="MDH4571505.1"/>
    </source>
</evidence>
<reference evidence="1" key="2">
    <citation type="submission" date="2017-11" db="EMBL/GenBank/DDBJ databases">
        <authorList>
            <person name="Das S.K."/>
        </authorList>
    </citation>
    <scope>NUCLEOTIDE SEQUENCE</scope>
    <source>
        <strain evidence="1">S4-41</strain>
    </source>
</reference>
<name>A0ABT6I2F8_9GAMM</name>
<comment type="caution">
    <text evidence="1">The sequence shown here is derived from an EMBL/GenBank/DDBJ whole genome shotgun (WGS) entry which is preliminary data.</text>
</comment>
<organism evidence="1 2">
    <name type="scientific">Salinicola acroporae</name>
    <dbReference type="NCBI Taxonomy" id="1541440"/>
    <lineage>
        <taxon>Bacteria</taxon>
        <taxon>Pseudomonadati</taxon>
        <taxon>Pseudomonadota</taxon>
        <taxon>Gammaproteobacteria</taxon>
        <taxon>Oceanospirillales</taxon>
        <taxon>Halomonadaceae</taxon>
        <taxon>Salinicola</taxon>
    </lineage>
</organism>
<reference evidence="1" key="1">
    <citation type="journal article" date="2015" name="Antonie Van Leeuwenhoek">
        <title>Comparative 16S rRNA signatures and multilocus sequence analysis for the genus Salinicola and description of Salinicola acroporae sp. nov., isolated from coral Acropora digitifera.</title>
        <authorList>
            <person name="Lepcha R.T."/>
            <person name="Poddar A."/>
            <person name="Schumann P."/>
            <person name="Das S.K."/>
        </authorList>
    </citation>
    <scope>NUCLEOTIDE SEQUENCE</scope>
    <source>
        <strain evidence="1">S4-41</strain>
    </source>
</reference>
<keyword evidence="2" id="KW-1185">Reference proteome</keyword>
<dbReference type="Proteomes" id="UP001162135">
    <property type="component" value="Unassembled WGS sequence"/>
</dbReference>
<accession>A0ABT6I2F8</accession>
<dbReference type="EMBL" id="PGFS01000001">
    <property type="protein sequence ID" value="MDH4571505.1"/>
    <property type="molecule type" value="Genomic_DNA"/>
</dbReference>
<gene>
    <name evidence="1" type="ORF">CUR86_02845</name>
</gene>
<proteinExistence type="predicted"/>
<evidence type="ECO:0000313" key="2">
    <source>
        <dbReference type="Proteomes" id="UP001162135"/>
    </source>
</evidence>